<dbReference type="SUPFAM" id="SSF56112">
    <property type="entry name" value="Protein kinase-like (PK-like)"/>
    <property type="match status" value="1"/>
</dbReference>
<keyword evidence="7" id="KW-0067">ATP-binding</keyword>
<dbReference type="Pfam" id="PF00069">
    <property type="entry name" value="Pkinase"/>
    <property type="match status" value="1"/>
</dbReference>
<dbReference type="GO" id="GO:0034045">
    <property type="term" value="C:phagophore assembly site membrane"/>
    <property type="evidence" value="ECO:0007669"/>
    <property type="project" value="UniProtKB-SubCell"/>
</dbReference>
<evidence type="ECO:0000313" key="15">
    <source>
        <dbReference type="RefSeq" id="XP_033533669.1"/>
    </source>
</evidence>
<dbReference type="OrthoDB" id="10252171at2759"/>
<protein>
    <recommendedName>
        <fullName evidence="2">non-specific serine/threonine protein kinase</fullName>
        <ecNumber evidence="2">2.7.11.1</ecNumber>
    </recommendedName>
    <alternativeName>
        <fullName evidence="9">Autophagy-related protein 1</fullName>
    </alternativeName>
</protein>
<dbReference type="EC" id="2.7.11.1" evidence="2"/>
<evidence type="ECO:0000256" key="3">
    <source>
        <dbReference type="ARBA" id="ARBA00022527"/>
    </source>
</evidence>
<name>A0A6G1G1Z4_9PEZI</name>
<evidence type="ECO:0000256" key="2">
    <source>
        <dbReference type="ARBA" id="ARBA00012513"/>
    </source>
</evidence>
<reference evidence="13 15" key="1">
    <citation type="submission" date="2020-01" db="EMBL/GenBank/DDBJ databases">
        <authorList>
            <consortium name="DOE Joint Genome Institute"/>
            <person name="Haridas S."/>
            <person name="Albert R."/>
            <person name="Binder M."/>
            <person name="Bloem J."/>
            <person name="Labutti K."/>
            <person name="Salamov A."/>
            <person name="Andreopoulos B."/>
            <person name="Baker S.E."/>
            <person name="Barry K."/>
            <person name="Bills G."/>
            <person name="Bluhm B.H."/>
            <person name="Cannon C."/>
            <person name="Castanera R."/>
            <person name="Culley D.E."/>
            <person name="Daum C."/>
            <person name="Ezra D."/>
            <person name="Gonzalez J.B."/>
            <person name="Henrissat B."/>
            <person name="Kuo A."/>
            <person name="Liang C."/>
            <person name="Lipzen A."/>
            <person name="Lutzoni F."/>
            <person name="Magnuson J."/>
            <person name="Mondo S."/>
            <person name="Nolan M."/>
            <person name="Ohm R."/>
            <person name="Pangilinan J."/>
            <person name="Park H.-J."/>
            <person name="Ramirez L."/>
            <person name="Alfaro M."/>
            <person name="Sun H."/>
            <person name="Tritt A."/>
            <person name="Yoshinaga Y."/>
            <person name="Zwiers L.-H."/>
            <person name="Turgeon B.G."/>
            <person name="Goodwin S.B."/>
            <person name="Spatafora J.W."/>
            <person name="Crous P.W."/>
            <person name="Grigoriev I.V."/>
        </authorList>
    </citation>
    <scope>NUCLEOTIDE SEQUENCE</scope>
    <source>
        <strain evidence="13 15">CBS 781.70</strain>
    </source>
</reference>
<keyword evidence="8" id="KW-0072">Autophagy</keyword>
<accession>A0A6G1G1Z4</accession>
<keyword evidence="6 13" id="KW-0418">Kinase</keyword>
<evidence type="ECO:0000256" key="10">
    <source>
        <dbReference type="ARBA" id="ARBA00047899"/>
    </source>
</evidence>
<dbReference type="InterPro" id="IPR045269">
    <property type="entry name" value="Atg1-like"/>
</dbReference>
<dbReference type="InterPro" id="IPR000719">
    <property type="entry name" value="Prot_kinase_dom"/>
</dbReference>
<dbReference type="PANTHER" id="PTHR24348">
    <property type="entry name" value="SERINE/THREONINE-PROTEIN KINASE UNC-51-RELATED"/>
    <property type="match status" value="1"/>
</dbReference>
<dbReference type="SMART" id="SM00220">
    <property type="entry name" value="S_TKc"/>
    <property type="match status" value="1"/>
</dbReference>
<dbReference type="AlphaFoldDB" id="A0A6G1G1Z4"/>
<dbReference type="GO" id="GO:0005524">
    <property type="term" value="F:ATP binding"/>
    <property type="evidence" value="ECO:0007669"/>
    <property type="project" value="UniProtKB-KW"/>
</dbReference>
<proteinExistence type="predicted"/>
<dbReference type="GO" id="GO:0010506">
    <property type="term" value="P:regulation of autophagy"/>
    <property type="evidence" value="ECO:0007669"/>
    <property type="project" value="InterPro"/>
</dbReference>
<comment type="catalytic activity">
    <reaction evidence="11">
        <text>L-seryl-[protein] + ATP = O-phospho-L-seryl-[protein] + ADP + H(+)</text>
        <dbReference type="Rhea" id="RHEA:17989"/>
        <dbReference type="Rhea" id="RHEA-COMP:9863"/>
        <dbReference type="Rhea" id="RHEA-COMP:11604"/>
        <dbReference type="ChEBI" id="CHEBI:15378"/>
        <dbReference type="ChEBI" id="CHEBI:29999"/>
        <dbReference type="ChEBI" id="CHEBI:30616"/>
        <dbReference type="ChEBI" id="CHEBI:83421"/>
        <dbReference type="ChEBI" id="CHEBI:456216"/>
        <dbReference type="EC" id="2.7.11.1"/>
    </reaction>
</comment>
<evidence type="ECO:0000256" key="4">
    <source>
        <dbReference type="ARBA" id="ARBA00022679"/>
    </source>
</evidence>
<evidence type="ECO:0000256" key="8">
    <source>
        <dbReference type="ARBA" id="ARBA00023006"/>
    </source>
</evidence>
<dbReference type="EMBL" id="ML975159">
    <property type="protein sequence ID" value="KAF1812038.1"/>
    <property type="molecule type" value="Genomic_DNA"/>
</dbReference>
<dbReference type="GeneID" id="54422689"/>
<gene>
    <name evidence="13 15" type="ORF">P152DRAFT_488390</name>
</gene>
<dbReference type="PROSITE" id="PS50011">
    <property type="entry name" value="PROTEIN_KINASE_DOM"/>
    <property type="match status" value="1"/>
</dbReference>
<dbReference type="GO" id="GO:0000045">
    <property type="term" value="P:autophagosome assembly"/>
    <property type="evidence" value="ECO:0007669"/>
    <property type="project" value="TreeGrafter"/>
</dbReference>
<evidence type="ECO:0000259" key="12">
    <source>
        <dbReference type="PROSITE" id="PS50011"/>
    </source>
</evidence>
<dbReference type="GO" id="GO:0005829">
    <property type="term" value="C:cytosol"/>
    <property type="evidence" value="ECO:0007669"/>
    <property type="project" value="TreeGrafter"/>
</dbReference>
<keyword evidence="5" id="KW-0547">Nucleotide-binding</keyword>
<organism evidence="13">
    <name type="scientific">Eremomyces bilateralis CBS 781.70</name>
    <dbReference type="NCBI Taxonomy" id="1392243"/>
    <lineage>
        <taxon>Eukaryota</taxon>
        <taxon>Fungi</taxon>
        <taxon>Dikarya</taxon>
        <taxon>Ascomycota</taxon>
        <taxon>Pezizomycotina</taxon>
        <taxon>Dothideomycetes</taxon>
        <taxon>Dothideomycetes incertae sedis</taxon>
        <taxon>Eremomycetales</taxon>
        <taxon>Eremomycetaceae</taxon>
        <taxon>Eremomyces</taxon>
    </lineage>
</organism>
<sequence length="337" mass="37837">MALERTFSGLTEAVTEFKLPTGVEAGYTFHIVPDSSHSRRAKPKREYWRREASLGRGAFGSVFKERLVSQGHGPPKFRAVKQIDLLTGPSATGIDYGRELEAIAKFSHPKYERCFVKASGWYGGPEVGSLFIAMEYLEYGDLQSYLWNAATLPEHEACEISFQLLEGLEFMHNNGFAHRDLKPANILIKSEPPNQWWVKISDFGISKRIADGKGISSILAGTVAFFSPEVLDAGKTPSYDAYSADMWALGEIAHQMLTKEAVFDRPSTKLEYGRGDVEYPNDRLMAYQVSNHGQSFIVSVMHPFPTKRLKVDQALSHDWIRPFADIDSDFMPLESVQ</sequence>
<dbReference type="InterPro" id="IPR008271">
    <property type="entry name" value="Ser/Thr_kinase_AS"/>
</dbReference>
<keyword evidence="3" id="KW-0723">Serine/threonine-protein kinase</keyword>
<evidence type="ECO:0000313" key="14">
    <source>
        <dbReference type="Proteomes" id="UP000504638"/>
    </source>
</evidence>
<dbReference type="Proteomes" id="UP000504638">
    <property type="component" value="Unplaced"/>
</dbReference>
<comment type="subcellular location">
    <subcellularLocation>
        <location evidence="1">Preautophagosomal structure membrane</location>
        <topology evidence="1">Peripheral membrane protein</topology>
    </subcellularLocation>
</comment>
<evidence type="ECO:0000256" key="6">
    <source>
        <dbReference type="ARBA" id="ARBA00022777"/>
    </source>
</evidence>
<dbReference type="Gene3D" id="1.10.510.10">
    <property type="entry name" value="Transferase(Phosphotransferase) domain 1"/>
    <property type="match status" value="1"/>
</dbReference>
<dbReference type="PROSITE" id="PS00108">
    <property type="entry name" value="PROTEIN_KINASE_ST"/>
    <property type="match status" value="1"/>
</dbReference>
<evidence type="ECO:0000256" key="9">
    <source>
        <dbReference type="ARBA" id="ARBA00030237"/>
    </source>
</evidence>
<reference evidence="15" key="3">
    <citation type="submission" date="2025-04" db="UniProtKB">
        <authorList>
            <consortium name="RefSeq"/>
        </authorList>
    </citation>
    <scope>IDENTIFICATION</scope>
    <source>
        <strain evidence="15">CBS 781.70</strain>
    </source>
</reference>
<dbReference type="InterPro" id="IPR011009">
    <property type="entry name" value="Kinase-like_dom_sf"/>
</dbReference>
<feature type="domain" description="Protein kinase" evidence="12">
    <location>
        <begin position="48"/>
        <end position="320"/>
    </location>
</feature>
<evidence type="ECO:0000256" key="5">
    <source>
        <dbReference type="ARBA" id="ARBA00022741"/>
    </source>
</evidence>
<reference evidence="15" key="2">
    <citation type="submission" date="2020-04" db="EMBL/GenBank/DDBJ databases">
        <authorList>
            <consortium name="NCBI Genome Project"/>
        </authorList>
    </citation>
    <scope>NUCLEOTIDE SEQUENCE</scope>
    <source>
        <strain evidence="15">CBS 781.70</strain>
    </source>
</reference>
<dbReference type="PANTHER" id="PTHR24348:SF22">
    <property type="entry name" value="NON-SPECIFIC SERINE_THREONINE PROTEIN KINASE"/>
    <property type="match status" value="1"/>
</dbReference>
<evidence type="ECO:0000256" key="7">
    <source>
        <dbReference type="ARBA" id="ARBA00022840"/>
    </source>
</evidence>
<evidence type="ECO:0000256" key="11">
    <source>
        <dbReference type="ARBA" id="ARBA00048679"/>
    </source>
</evidence>
<comment type="catalytic activity">
    <reaction evidence="10">
        <text>L-threonyl-[protein] + ATP = O-phospho-L-threonyl-[protein] + ADP + H(+)</text>
        <dbReference type="Rhea" id="RHEA:46608"/>
        <dbReference type="Rhea" id="RHEA-COMP:11060"/>
        <dbReference type="Rhea" id="RHEA-COMP:11605"/>
        <dbReference type="ChEBI" id="CHEBI:15378"/>
        <dbReference type="ChEBI" id="CHEBI:30013"/>
        <dbReference type="ChEBI" id="CHEBI:30616"/>
        <dbReference type="ChEBI" id="CHEBI:61977"/>
        <dbReference type="ChEBI" id="CHEBI:456216"/>
        <dbReference type="EC" id="2.7.11.1"/>
    </reaction>
</comment>
<dbReference type="RefSeq" id="XP_033533669.1">
    <property type="nucleotide sequence ID" value="XM_033682119.1"/>
</dbReference>
<keyword evidence="14" id="KW-1185">Reference proteome</keyword>
<keyword evidence="4" id="KW-0808">Transferase</keyword>
<evidence type="ECO:0000313" key="13">
    <source>
        <dbReference type="EMBL" id="KAF1812038.1"/>
    </source>
</evidence>
<evidence type="ECO:0000256" key="1">
    <source>
        <dbReference type="ARBA" id="ARBA00004623"/>
    </source>
</evidence>
<dbReference type="GO" id="GO:0004674">
    <property type="term" value="F:protein serine/threonine kinase activity"/>
    <property type="evidence" value="ECO:0007669"/>
    <property type="project" value="UniProtKB-KW"/>
</dbReference>
<dbReference type="GO" id="GO:0005776">
    <property type="term" value="C:autophagosome"/>
    <property type="evidence" value="ECO:0007669"/>
    <property type="project" value="TreeGrafter"/>
</dbReference>